<dbReference type="PANTHER" id="PTHR10188">
    <property type="entry name" value="L-ASPARAGINASE"/>
    <property type="match status" value="1"/>
</dbReference>
<feature type="binding site" evidence="6">
    <location>
        <begin position="225"/>
        <end position="228"/>
    </location>
    <ligand>
        <name>substrate</name>
    </ligand>
</feature>
<dbReference type="PANTHER" id="PTHR10188:SF6">
    <property type="entry name" value="N(4)-(BETA-N-ACETYLGLUCOSAMINYL)-L-ASPARAGINASE"/>
    <property type="match status" value="1"/>
</dbReference>
<evidence type="ECO:0000256" key="7">
    <source>
        <dbReference type="PIRSR" id="PIRSR600246-3"/>
    </source>
</evidence>
<dbReference type="Proteomes" id="UP000294028">
    <property type="component" value="Unassembled WGS sequence"/>
</dbReference>
<evidence type="ECO:0000256" key="2">
    <source>
        <dbReference type="ARBA" id="ARBA00030414"/>
    </source>
</evidence>
<dbReference type="GO" id="GO:0004067">
    <property type="term" value="F:asparaginase activity"/>
    <property type="evidence" value="ECO:0007669"/>
    <property type="project" value="UniProtKB-EC"/>
</dbReference>
<feature type="active site" description="Nucleophile" evidence="5">
    <location>
        <position position="176"/>
    </location>
</feature>
<feature type="binding site" evidence="6">
    <location>
        <begin position="203"/>
        <end position="206"/>
    </location>
    <ligand>
        <name>substrate</name>
    </ligand>
</feature>
<dbReference type="Proteomes" id="UP000465846">
    <property type="component" value="Chromosome"/>
</dbReference>
<reference evidence="9 12" key="2">
    <citation type="submission" date="2020-02" db="EMBL/GenBank/DDBJ databases">
        <title>Whole genome sequence of Halogeometricum borinquense strain wsp4.</title>
        <authorList>
            <person name="Verma D.K."/>
            <person name="Gopal K."/>
            <person name="Prasad E.S."/>
        </authorList>
    </citation>
    <scope>NUCLEOTIDE SEQUENCE [LARGE SCALE GENOMIC DNA]</scope>
    <source>
        <strain evidence="12">wsp4</strain>
        <strain evidence="9">Wsp4</strain>
    </source>
</reference>
<accession>A0A482TKG4</accession>
<evidence type="ECO:0000256" key="4">
    <source>
        <dbReference type="ARBA" id="ARBA00049366"/>
    </source>
</evidence>
<dbReference type="InterPro" id="IPR029055">
    <property type="entry name" value="Ntn_hydrolases_N"/>
</dbReference>
<dbReference type="AlphaFoldDB" id="A0A482TKG4"/>
<dbReference type="Pfam" id="PF01112">
    <property type="entry name" value="Asparaginase_2"/>
    <property type="match status" value="1"/>
</dbReference>
<dbReference type="InterPro" id="IPR000246">
    <property type="entry name" value="Peptidase_T2"/>
</dbReference>
<evidence type="ECO:0000256" key="5">
    <source>
        <dbReference type="PIRSR" id="PIRSR600246-1"/>
    </source>
</evidence>
<organism evidence="10 11">
    <name type="scientific">Halogeometricum borinquense</name>
    <dbReference type="NCBI Taxonomy" id="60847"/>
    <lineage>
        <taxon>Archaea</taxon>
        <taxon>Methanobacteriati</taxon>
        <taxon>Methanobacteriota</taxon>
        <taxon>Stenosarchaea group</taxon>
        <taxon>Halobacteria</taxon>
        <taxon>Halobacteriales</taxon>
        <taxon>Haloferacaceae</taxon>
        <taxon>Halogeometricum</taxon>
    </lineage>
</organism>
<name>A0A482TKG4_9EURY</name>
<dbReference type="Gene3D" id="3.60.20.30">
    <property type="entry name" value="(Glycosyl)asparaginase"/>
    <property type="match status" value="1"/>
</dbReference>
<gene>
    <name evidence="10" type="ORF">ELS19_11075</name>
    <name evidence="9" type="ORF">G3I44_12870</name>
</gene>
<protein>
    <recommendedName>
        <fullName evidence="3">Plant-type L-asparaginase</fullName>
        <ecNumber evidence="1">3.5.1.1</ecNumber>
    </recommendedName>
    <alternativeName>
        <fullName evidence="2">L-asparagine amidohydrolase</fullName>
    </alternativeName>
</protein>
<dbReference type="RefSeq" id="WP_129784827.1">
    <property type="nucleotide sequence ID" value="NZ_CP048739.1"/>
</dbReference>
<evidence type="ECO:0000313" key="10">
    <source>
        <dbReference type="EMBL" id="RYJ14443.1"/>
    </source>
</evidence>
<feature type="site" description="Cleavage; by autolysis" evidence="7">
    <location>
        <begin position="175"/>
        <end position="176"/>
    </location>
</feature>
<evidence type="ECO:0000313" key="9">
    <source>
        <dbReference type="EMBL" id="QIB75094.1"/>
    </source>
</evidence>
<sequence length="295" mass="30286">MRVIVHGGAGGVPDEPEPRQQTVDEAAETGAARETPIDAVEAAIRVMESDPAFNAGVGGAVQSDGRVRTDAGVMTSDRETGAVAGMDGVEHAVSVARVVMEETPHIFVAGDPAVDVAADFGIETDVNLFTPETRERWNDATPPEGTSQDHLAWLDDKFGQSSATASNDADLSDHDTVGAVAFDGRDFAAATSTGGRWFALAGRVGDVPQVGSGFYAAPAGAASATGAGEDIAKTTLTRRAVRHLERGEDAQSAAELAIEEFAELTGSGAGVIVADDEGVGSAYNTEGMQTGVAER</sequence>
<proteinExistence type="predicted"/>
<dbReference type="EC" id="3.5.1.1" evidence="1"/>
<dbReference type="GeneID" id="44080309"/>
<evidence type="ECO:0000256" key="8">
    <source>
        <dbReference type="SAM" id="MobiDB-lite"/>
    </source>
</evidence>
<evidence type="ECO:0000313" key="11">
    <source>
        <dbReference type="Proteomes" id="UP000294028"/>
    </source>
</evidence>
<dbReference type="SUPFAM" id="SSF56235">
    <property type="entry name" value="N-terminal nucleophile aminohydrolases (Ntn hydrolases)"/>
    <property type="match status" value="1"/>
</dbReference>
<dbReference type="EMBL" id="CP048739">
    <property type="protein sequence ID" value="QIB75094.1"/>
    <property type="molecule type" value="Genomic_DNA"/>
</dbReference>
<evidence type="ECO:0000256" key="6">
    <source>
        <dbReference type="PIRSR" id="PIRSR600246-2"/>
    </source>
</evidence>
<reference evidence="10 11" key="1">
    <citation type="submission" date="2018-12" db="EMBL/GenBank/DDBJ databases">
        <title>Genome analysis provides insights into bioremediation potentialities of Halogeometricum borinquense strain N11.</title>
        <authorList>
            <person name="Najjari A."/>
            <person name="Youssef N."/>
            <person name="Fhoula I."/>
            <person name="Ben Dhia O."/>
            <person name="Mahjoubi M."/>
            <person name="Ouzari H.I."/>
            <person name="Cherif A."/>
        </authorList>
    </citation>
    <scope>NUCLEOTIDE SEQUENCE [LARGE SCALE GENOMIC DNA]</scope>
    <source>
        <strain evidence="10 11">N11</strain>
    </source>
</reference>
<evidence type="ECO:0000256" key="3">
    <source>
        <dbReference type="ARBA" id="ARBA00044776"/>
    </source>
</evidence>
<comment type="catalytic activity">
    <reaction evidence="4">
        <text>L-asparagine + H2O = L-aspartate + NH4(+)</text>
        <dbReference type="Rhea" id="RHEA:21016"/>
        <dbReference type="ChEBI" id="CHEBI:15377"/>
        <dbReference type="ChEBI" id="CHEBI:28938"/>
        <dbReference type="ChEBI" id="CHEBI:29991"/>
        <dbReference type="ChEBI" id="CHEBI:58048"/>
        <dbReference type="EC" id="3.5.1.1"/>
    </reaction>
</comment>
<evidence type="ECO:0000313" key="12">
    <source>
        <dbReference type="Proteomes" id="UP000465846"/>
    </source>
</evidence>
<dbReference type="CDD" id="cd04703">
    <property type="entry name" value="Asparaginase_2_like_1"/>
    <property type="match status" value="1"/>
</dbReference>
<dbReference type="GO" id="GO:0005737">
    <property type="term" value="C:cytoplasm"/>
    <property type="evidence" value="ECO:0007669"/>
    <property type="project" value="TreeGrafter"/>
</dbReference>
<dbReference type="EMBL" id="RZHH01000002">
    <property type="protein sequence ID" value="RYJ14443.1"/>
    <property type="molecule type" value="Genomic_DNA"/>
</dbReference>
<feature type="region of interest" description="Disordered" evidence="8">
    <location>
        <begin position="1"/>
        <end position="20"/>
    </location>
</feature>
<evidence type="ECO:0000256" key="1">
    <source>
        <dbReference type="ARBA" id="ARBA00012920"/>
    </source>
</evidence>